<gene>
    <name evidence="2" type="ORF">METZ01_LOCUS210311</name>
</gene>
<dbReference type="InterPro" id="IPR046336">
    <property type="entry name" value="Lon_prtase_N_sf"/>
</dbReference>
<dbReference type="SMART" id="SM00464">
    <property type="entry name" value="LON"/>
    <property type="match status" value="1"/>
</dbReference>
<sequence>MFPLSLVLFPGQILPLHIFEDRYRTMVEEIIDEDREFGVVLIERGSEVGGGDIRKSVGTLAEIIDSEKSSDGRWLLITKGTKRIEASRWLEDSPYPRAEVSFLDEEEFISCDTQEWLKIVTHMRRVLAILAELGDDVAPISISISEDPLLGSFEMSSILPITPFDSQKLLEVASVDERCALLKRFLVNIEETANSRLHE</sequence>
<dbReference type="AlphaFoldDB" id="A0A382F5W0"/>
<evidence type="ECO:0000313" key="2">
    <source>
        <dbReference type="EMBL" id="SVB57457.1"/>
    </source>
</evidence>
<dbReference type="Gene3D" id="2.30.130.40">
    <property type="entry name" value="LON domain-like"/>
    <property type="match status" value="1"/>
</dbReference>
<dbReference type="PROSITE" id="PS51787">
    <property type="entry name" value="LON_N"/>
    <property type="match status" value="1"/>
</dbReference>
<protein>
    <recommendedName>
        <fullName evidence="1">Lon N-terminal domain-containing protein</fullName>
    </recommendedName>
</protein>
<dbReference type="EMBL" id="UINC01047776">
    <property type="protein sequence ID" value="SVB57457.1"/>
    <property type="molecule type" value="Genomic_DNA"/>
</dbReference>
<dbReference type="InterPro" id="IPR015947">
    <property type="entry name" value="PUA-like_sf"/>
</dbReference>
<dbReference type="SUPFAM" id="SSF88697">
    <property type="entry name" value="PUA domain-like"/>
    <property type="match status" value="1"/>
</dbReference>
<reference evidence="2" key="1">
    <citation type="submission" date="2018-05" db="EMBL/GenBank/DDBJ databases">
        <authorList>
            <person name="Lanie J.A."/>
            <person name="Ng W.-L."/>
            <person name="Kazmierczak K.M."/>
            <person name="Andrzejewski T.M."/>
            <person name="Davidsen T.M."/>
            <person name="Wayne K.J."/>
            <person name="Tettelin H."/>
            <person name="Glass J.I."/>
            <person name="Rusch D."/>
            <person name="Podicherti R."/>
            <person name="Tsui H.-C.T."/>
            <person name="Winkler M.E."/>
        </authorList>
    </citation>
    <scope>NUCLEOTIDE SEQUENCE</scope>
</reference>
<evidence type="ECO:0000259" key="1">
    <source>
        <dbReference type="PROSITE" id="PS51787"/>
    </source>
</evidence>
<accession>A0A382F5W0</accession>
<dbReference type="Pfam" id="PF02190">
    <property type="entry name" value="LON_substr_bdg"/>
    <property type="match status" value="1"/>
</dbReference>
<feature type="domain" description="Lon N-terminal" evidence="1">
    <location>
        <begin position="1"/>
        <end position="190"/>
    </location>
</feature>
<dbReference type="PANTHER" id="PTHR46732">
    <property type="entry name" value="ATP-DEPENDENT PROTEASE LA (LON) DOMAIN PROTEIN"/>
    <property type="match status" value="1"/>
</dbReference>
<proteinExistence type="predicted"/>
<organism evidence="2">
    <name type="scientific">marine metagenome</name>
    <dbReference type="NCBI Taxonomy" id="408172"/>
    <lineage>
        <taxon>unclassified sequences</taxon>
        <taxon>metagenomes</taxon>
        <taxon>ecological metagenomes</taxon>
    </lineage>
</organism>
<name>A0A382F5W0_9ZZZZ</name>
<dbReference type="PANTHER" id="PTHR46732:SF8">
    <property type="entry name" value="ATP-DEPENDENT PROTEASE LA (LON) DOMAIN PROTEIN"/>
    <property type="match status" value="1"/>
</dbReference>
<dbReference type="InterPro" id="IPR003111">
    <property type="entry name" value="Lon_prtase_N"/>
</dbReference>